<comment type="caution">
    <text evidence="1">The sequence shown here is derived from an EMBL/GenBank/DDBJ whole genome shotgun (WGS) entry which is preliminary data.</text>
</comment>
<dbReference type="EMBL" id="JACXVP010000002">
    <property type="protein sequence ID" value="KAG5620684.1"/>
    <property type="molecule type" value="Genomic_DNA"/>
</dbReference>
<reference evidence="1 2" key="1">
    <citation type="submission" date="2020-09" db="EMBL/GenBank/DDBJ databases">
        <title>De no assembly of potato wild relative species, Solanum commersonii.</title>
        <authorList>
            <person name="Cho K."/>
        </authorList>
    </citation>
    <scope>NUCLEOTIDE SEQUENCE [LARGE SCALE GENOMIC DNA]</scope>
    <source>
        <strain evidence="1">LZ3.2</strain>
        <tissue evidence="1">Leaf</tissue>
    </source>
</reference>
<name>A0A9J6A8S5_SOLCO</name>
<dbReference type="AlphaFoldDB" id="A0A9J6A8S5"/>
<proteinExistence type="predicted"/>
<dbReference type="Proteomes" id="UP000824120">
    <property type="component" value="Chromosome 2"/>
</dbReference>
<keyword evidence="2" id="KW-1185">Reference proteome</keyword>
<evidence type="ECO:0000313" key="1">
    <source>
        <dbReference type="EMBL" id="KAG5620684.1"/>
    </source>
</evidence>
<dbReference type="OrthoDB" id="1071894at2759"/>
<accession>A0A9J6A8S5</accession>
<protein>
    <submittedName>
        <fullName evidence="1">Uncharacterized protein</fullName>
    </submittedName>
</protein>
<evidence type="ECO:0000313" key="2">
    <source>
        <dbReference type="Proteomes" id="UP000824120"/>
    </source>
</evidence>
<gene>
    <name evidence="1" type="ORF">H5410_005902</name>
</gene>
<sequence>MDLFSISFNFNEKFNLDDNPYVATKILSRLLVKSLLKFRCMCFKSWLTLISSPALNLSIPISVSVNGLIYLAIEEYDFVLWNKSGSKHIVDRVILGNVLMNVRIRSY</sequence>
<organism evidence="1 2">
    <name type="scientific">Solanum commersonii</name>
    <name type="common">Commerson's wild potato</name>
    <name type="synonym">Commerson's nightshade</name>
    <dbReference type="NCBI Taxonomy" id="4109"/>
    <lineage>
        <taxon>Eukaryota</taxon>
        <taxon>Viridiplantae</taxon>
        <taxon>Streptophyta</taxon>
        <taxon>Embryophyta</taxon>
        <taxon>Tracheophyta</taxon>
        <taxon>Spermatophyta</taxon>
        <taxon>Magnoliopsida</taxon>
        <taxon>eudicotyledons</taxon>
        <taxon>Gunneridae</taxon>
        <taxon>Pentapetalae</taxon>
        <taxon>asterids</taxon>
        <taxon>lamiids</taxon>
        <taxon>Solanales</taxon>
        <taxon>Solanaceae</taxon>
        <taxon>Solanoideae</taxon>
        <taxon>Solaneae</taxon>
        <taxon>Solanum</taxon>
    </lineage>
</organism>